<keyword evidence="2" id="KW-1185">Reference proteome</keyword>
<reference evidence="1" key="1">
    <citation type="submission" date="2021-01" db="EMBL/GenBank/DDBJ databases">
        <authorList>
            <person name="Sun Q."/>
        </authorList>
    </citation>
    <scope>NUCLEOTIDE SEQUENCE</scope>
    <source>
        <strain evidence="1">YIM B02566</strain>
    </source>
</reference>
<evidence type="ECO:0000313" key="2">
    <source>
        <dbReference type="Proteomes" id="UP000616151"/>
    </source>
</evidence>
<keyword evidence="1" id="KW-0547">Nucleotide-binding</keyword>
<organism evidence="1 2">
    <name type="scientific">Taklimakanibacter albus</name>
    <dbReference type="NCBI Taxonomy" id="2800327"/>
    <lineage>
        <taxon>Bacteria</taxon>
        <taxon>Pseudomonadati</taxon>
        <taxon>Pseudomonadota</taxon>
        <taxon>Alphaproteobacteria</taxon>
        <taxon>Hyphomicrobiales</taxon>
        <taxon>Aestuariivirgaceae</taxon>
        <taxon>Taklimakanibacter</taxon>
    </lineage>
</organism>
<protein>
    <submittedName>
        <fullName evidence="1">ABC transporter ATP-binding protein</fullName>
    </submittedName>
</protein>
<comment type="caution">
    <text evidence="1">The sequence shown here is derived from an EMBL/GenBank/DDBJ whole genome shotgun (WGS) entry which is preliminary data.</text>
</comment>
<proteinExistence type="predicted"/>
<dbReference type="EMBL" id="JAENHL010000008">
    <property type="protein sequence ID" value="MBK1869994.1"/>
    <property type="molecule type" value="Genomic_DNA"/>
</dbReference>
<keyword evidence="1" id="KW-0067">ATP-binding</keyword>
<gene>
    <name evidence="1" type="ORF">JHL16_26755</name>
</gene>
<sequence>MREYRPHAQGAARPALAIRELTVDFQRRSGLLRTVDKVSLDVWPKEIVGVIGESGSGKTMTALSAMRLLPHGAKIGGAIALGGRDLVNIGESEMRALRGDRIALIPQDAMQSLNPTMRVGRQVGEPYEFHRKQSYGAIWSKVVELLRAVKIADPETRVRDYPHQFSGGMQQRAMIAMGLALDPELIIADEPTTALDVTVQARILKLLRDIRDERGSAILFITHELGIVAELCDWVYVMKDGKVVEDGPVKRIFEAPKADYTRMLLEATPSIHRRKGAKR</sequence>
<evidence type="ECO:0000313" key="1">
    <source>
        <dbReference type="EMBL" id="MBK1869994.1"/>
    </source>
</evidence>
<accession>A0ACC5RBI6</accession>
<name>A0ACC5RBI6_9HYPH</name>
<dbReference type="Proteomes" id="UP000616151">
    <property type="component" value="Unassembled WGS sequence"/>
</dbReference>